<dbReference type="Proteomes" id="UP000655225">
    <property type="component" value="Unassembled WGS sequence"/>
</dbReference>
<reference evidence="11 12" key="1">
    <citation type="submission" date="2020-04" db="EMBL/GenBank/DDBJ databases">
        <title>Plant Genome Project.</title>
        <authorList>
            <person name="Zhang R.-G."/>
        </authorList>
    </citation>
    <scope>NUCLEOTIDE SEQUENCE [LARGE SCALE GENOMIC DNA]</scope>
    <source>
        <strain evidence="11">YNK0</strain>
        <tissue evidence="11">Leaf</tissue>
    </source>
</reference>
<dbReference type="InterPro" id="IPR001736">
    <property type="entry name" value="PLipase_D/transphosphatidylase"/>
</dbReference>
<comment type="cofactor">
    <cofactor evidence="2">
        <name>Ca(2+)</name>
        <dbReference type="ChEBI" id="CHEBI:29108"/>
    </cofactor>
</comment>
<dbReference type="EMBL" id="JABCRI010000024">
    <property type="protein sequence ID" value="KAF8377767.1"/>
    <property type="molecule type" value="Genomic_DNA"/>
</dbReference>
<dbReference type="GO" id="GO:0004630">
    <property type="term" value="F:phospholipase D activity"/>
    <property type="evidence" value="ECO:0007669"/>
    <property type="project" value="UniProtKB-EC"/>
</dbReference>
<dbReference type="Pfam" id="PF00168">
    <property type="entry name" value="C2"/>
    <property type="match status" value="1"/>
</dbReference>
<evidence type="ECO:0000256" key="4">
    <source>
        <dbReference type="ARBA" id="ARBA00012027"/>
    </source>
</evidence>
<evidence type="ECO:0000256" key="2">
    <source>
        <dbReference type="ARBA" id="ARBA00001913"/>
    </source>
</evidence>
<gene>
    <name evidence="11" type="ORF">HHK36_031152</name>
</gene>
<feature type="domain" description="PLD phosphodiesterase" evidence="10">
    <location>
        <begin position="365"/>
        <end position="400"/>
    </location>
</feature>
<dbReference type="InterPro" id="IPR000008">
    <property type="entry name" value="C2_dom"/>
</dbReference>
<evidence type="ECO:0000256" key="3">
    <source>
        <dbReference type="ARBA" id="ARBA00010683"/>
    </source>
</evidence>
<keyword evidence="6" id="KW-0378">Hydrolase</keyword>
<dbReference type="InterPro" id="IPR035892">
    <property type="entry name" value="C2_domain_sf"/>
</dbReference>
<keyword evidence="8" id="KW-0443">Lipid metabolism</keyword>
<keyword evidence="7" id="KW-0442">Lipid degradation</keyword>
<dbReference type="Gene3D" id="3.30.870.10">
    <property type="entry name" value="Endonuclease Chain A"/>
    <property type="match status" value="1"/>
</dbReference>
<dbReference type="SUPFAM" id="SSF56024">
    <property type="entry name" value="Phospholipase D/nuclease"/>
    <property type="match status" value="1"/>
</dbReference>
<dbReference type="PANTHER" id="PTHR18896:SF86">
    <property type="entry name" value="PHOSPHOLIPASE D DELTA"/>
    <property type="match status" value="1"/>
</dbReference>
<dbReference type="OrthoDB" id="14911at2759"/>
<evidence type="ECO:0000256" key="8">
    <source>
        <dbReference type="ARBA" id="ARBA00023098"/>
    </source>
</evidence>
<dbReference type="EC" id="3.1.4.4" evidence="4"/>
<dbReference type="GO" id="GO:0009395">
    <property type="term" value="P:phospholipid catabolic process"/>
    <property type="evidence" value="ECO:0007669"/>
    <property type="project" value="TreeGrafter"/>
</dbReference>
<dbReference type="PANTHER" id="PTHR18896">
    <property type="entry name" value="PHOSPHOLIPASE D"/>
    <property type="match status" value="1"/>
</dbReference>
<organism evidence="11 12">
    <name type="scientific">Tetracentron sinense</name>
    <name type="common">Spur-leaf</name>
    <dbReference type="NCBI Taxonomy" id="13715"/>
    <lineage>
        <taxon>Eukaryota</taxon>
        <taxon>Viridiplantae</taxon>
        <taxon>Streptophyta</taxon>
        <taxon>Embryophyta</taxon>
        <taxon>Tracheophyta</taxon>
        <taxon>Spermatophyta</taxon>
        <taxon>Magnoliopsida</taxon>
        <taxon>Trochodendrales</taxon>
        <taxon>Trochodendraceae</taxon>
        <taxon>Tetracentron</taxon>
    </lineage>
</organism>
<dbReference type="Gene3D" id="2.60.40.150">
    <property type="entry name" value="C2 domain"/>
    <property type="match status" value="1"/>
</dbReference>
<comment type="caution">
    <text evidence="11">The sequence shown here is derived from an EMBL/GenBank/DDBJ whole genome shotgun (WGS) entry which is preliminary data.</text>
</comment>
<feature type="domain" description="C2" evidence="9">
    <location>
        <begin position="1"/>
        <end position="143"/>
    </location>
</feature>
<evidence type="ECO:0000256" key="7">
    <source>
        <dbReference type="ARBA" id="ARBA00022963"/>
    </source>
</evidence>
<evidence type="ECO:0000259" key="9">
    <source>
        <dbReference type="PROSITE" id="PS50004"/>
    </source>
</evidence>
<evidence type="ECO:0000256" key="1">
    <source>
        <dbReference type="ARBA" id="ARBA00000798"/>
    </source>
</evidence>
<keyword evidence="12" id="KW-1185">Reference proteome</keyword>
<dbReference type="CDD" id="cd04015">
    <property type="entry name" value="C2_plant_PLD"/>
    <property type="match status" value="1"/>
</dbReference>
<evidence type="ECO:0000256" key="5">
    <source>
        <dbReference type="ARBA" id="ARBA00022737"/>
    </source>
</evidence>
<dbReference type="SUPFAM" id="SSF49562">
    <property type="entry name" value="C2 domain (Calcium/lipid-binding domain, CaLB)"/>
    <property type="match status" value="1"/>
</dbReference>
<name>A0A835CYZ9_TETSI</name>
<evidence type="ECO:0000256" key="6">
    <source>
        <dbReference type="ARBA" id="ARBA00022801"/>
    </source>
</evidence>
<dbReference type="AlphaFoldDB" id="A0A835CYZ9"/>
<comment type="similarity">
    <text evidence="3">Belongs to the phospholipase D family. C2-PLD subfamily.</text>
</comment>
<evidence type="ECO:0000259" key="10">
    <source>
        <dbReference type="PROSITE" id="PS50035"/>
    </source>
</evidence>
<keyword evidence="5" id="KW-0677">Repeat</keyword>
<dbReference type="GO" id="GO:0005886">
    <property type="term" value="C:plasma membrane"/>
    <property type="evidence" value="ECO:0007669"/>
    <property type="project" value="TreeGrafter"/>
</dbReference>
<dbReference type="PROSITE" id="PS50004">
    <property type="entry name" value="C2"/>
    <property type="match status" value="1"/>
</dbReference>
<sequence>MADGSSDQIIYLHGDLDLKILEARALPNMDLVSERFRRCFTVCDTCQNPCAAGERKPRRHGKIITSDPYVTVCLSGATVARTRVISNSQNPEWDEHFKISLAHPVSHVEFQVKDNDVFGAQIIGIASIPARRIVSEEFISDWYPVIGPNGKPPKPDSAIRLEMKFTPFERNPLYRHGIAGDPEHLGVRNTYFPVRRGGLVTLYQDAHVPDGLLPHIELDDGKVFRQEKCWEDICHAISEAHHMIYIVGWSIYHKVKLVREPSRPLPRGGDLTLGEMLKYKSEEGVRVLLLVWDDKTSHDKFYMNTAGVMQTHDEETRKFFKHSSVICVLSPRYGSSKLSIFKQQAGFIPWSNFGEENQYASVVGTLFTHHQKCVLVDTQASGNNRKITAFIGGLDLCDGRYDTPEHRLYRDLDTVFQDDYHNPTFPVDGIKGIVVDLDAGVFSQWAEAVVCSTGPTGASTRWVDVVNLLEQLLPEEGKISIFSCESDRAIFHLKREALIFRICNNKSFYLGNGTVVGFHRWWPKSNAISFLGLVGTRWIALKGIPFHLWVPSVFSQIGQICGGFVDIHPDIEGFSDLTMAKIRVRGDLRSIPRLIPLSFHSISYPIEVLIWEGEVCSLCVELSESRDRRHRFGKEGEGGSITALGSGVRVEADPKTAFPKNSVPFFPEVALRVPKPSVELQKGALRGTHSIGGADPVGFVHDKSNHTKSILSDHCMLSHTPLVLASP</sequence>
<accession>A0A835CYZ9</accession>
<evidence type="ECO:0000313" key="11">
    <source>
        <dbReference type="EMBL" id="KAF8377767.1"/>
    </source>
</evidence>
<proteinExistence type="inferred from homology"/>
<dbReference type="SMART" id="SM00239">
    <property type="entry name" value="C2"/>
    <property type="match status" value="1"/>
</dbReference>
<protein>
    <recommendedName>
        <fullName evidence="4">phospholipase D</fullName>
        <ecNumber evidence="4">3.1.4.4</ecNumber>
    </recommendedName>
</protein>
<comment type="catalytic activity">
    <reaction evidence="1">
        <text>a 1,2-diacyl-sn-glycero-3-phosphocholine + H2O = a 1,2-diacyl-sn-glycero-3-phosphate + choline + H(+)</text>
        <dbReference type="Rhea" id="RHEA:14445"/>
        <dbReference type="ChEBI" id="CHEBI:15354"/>
        <dbReference type="ChEBI" id="CHEBI:15377"/>
        <dbReference type="ChEBI" id="CHEBI:15378"/>
        <dbReference type="ChEBI" id="CHEBI:57643"/>
        <dbReference type="ChEBI" id="CHEBI:58608"/>
        <dbReference type="EC" id="3.1.4.4"/>
    </reaction>
</comment>
<dbReference type="PROSITE" id="PS50035">
    <property type="entry name" value="PLD"/>
    <property type="match status" value="1"/>
</dbReference>
<dbReference type="InterPro" id="IPR015679">
    <property type="entry name" value="PLipase_D_fam"/>
</dbReference>
<evidence type="ECO:0000313" key="12">
    <source>
        <dbReference type="Proteomes" id="UP000655225"/>
    </source>
</evidence>